<dbReference type="InterPro" id="IPR023210">
    <property type="entry name" value="NADP_OxRdtase_dom"/>
</dbReference>
<keyword evidence="1" id="KW-0560">Oxidoreductase</keyword>
<dbReference type="EMBL" id="JBHSTI010000008">
    <property type="protein sequence ID" value="MFC6238858.1"/>
    <property type="molecule type" value="Genomic_DNA"/>
</dbReference>
<dbReference type="SUPFAM" id="SSF51430">
    <property type="entry name" value="NAD(P)-linked oxidoreductase"/>
    <property type="match status" value="1"/>
</dbReference>
<name>A0ABW1T2A9_9ACTN</name>
<gene>
    <name evidence="3" type="ORF">ACFQGU_13295</name>
</gene>
<dbReference type="Proteomes" id="UP001596138">
    <property type="component" value="Unassembled WGS sequence"/>
</dbReference>
<evidence type="ECO:0000256" key="1">
    <source>
        <dbReference type="ARBA" id="ARBA00023002"/>
    </source>
</evidence>
<accession>A0ABW1T2A9</accession>
<dbReference type="CDD" id="cd19088">
    <property type="entry name" value="AKR_AKR13B1"/>
    <property type="match status" value="1"/>
</dbReference>
<protein>
    <submittedName>
        <fullName evidence="3">Aldo/keto reductase</fullName>
    </submittedName>
</protein>
<dbReference type="InterPro" id="IPR036812">
    <property type="entry name" value="NAD(P)_OxRdtase_dom_sf"/>
</dbReference>
<organism evidence="3 4">
    <name type="scientific">Longivirga aurantiaca</name>
    <dbReference type="NCBI Taxonomy" id="1837743"/>
    <lineage>
        <taxon>Bacteria</taxon>
        <taxon>Bacillati</taxon>
        <taxon>Actinomycetota</taxon>
        <taxon>Actinomycetes</taxon>
        <taxon>Sporichthyales</taxon>
        <taxon>Sporichthyaceae</taxon>
        <taxon>Longivirga</taxon>
    </lineage>
</organism>
<evidence type="ECO:0000313" key="4">
    <source>
        <dbReference type="Proteomes" id="UP001596138"/>
    </source>
</evidence>
<dbReference type="PANTHER" id="PTHR43625:SF40">
    <property type="entry name" value="ALDO-KETO REDUCTASE YAKC [NADP(+)]"/>
    <property type="match status" value="1"/>
</dbReference>
<dbReference type="RefSeq" id="WP_386767431.1">
    <property type="nucleotide sequence ID" value="NZ_JBHSTI010000008.1"/>
</dbReference>
<dbReference type="PANTHER" id="PTHR43625">
    <property type="entry name" value="AFLATOXIN B1 ALDEHYDE REDUCTASE"/>
    <property type="match status" value="1"/>
</dbReference>
<feature type="domain" description="NADP-dependent oxidoreductase" evidence="2">
    <location>
        <begin position="17"/>
        <end position="301"/>
    </location>
</feature>
<proteinExistence type="predicted"/>
<dbReference type="InterPro" id="IPR050791">
    <property type="entry name" value="Aldo-Keto_reductase"/>
</dbReference>
<sequence>MKTTTIPLLTAKPVPVIGVGAMPLSNARPDGTTMPLEDAIAVLHHAFDAGLRLVDTADIYAPSASEVGHNERIVGEAVRTWSGGRDLIVVVTKIGITRTPGPPESEWGRDGSRDYLLRAAEASVTALGFEPDVIINHRVNRAQQPYAETVRGMLAVRDAGFAPAIGIGNINLAEAQTAWEVTQGTVGAVENERSPRYRGDTDVFEWAIANNVAFFPWSPFGGGDDAKNLPTAYPEFAAVAAELTESTGTEVTAHEVALAWLIAQGPTVVPIPGFTRFATADSAARAAYLDLSAEQLARLDATEGTNESVYPD</sequence>
<keyword evidence="4" id="KW-1185">Reference proteome</keyword>
<evidence type="ECO:0000313" key="3">
    <source>
        <dbReference type="EMBL" id="MFC6238858.1"/>
    </source>
</evidence>
<evidence type="ECO:0000259" key="2">
    <source>
        <dbReference type="Pfam" id="PF00248"/>
    </source>
</evidence>
<comment type="caution">
    <text evidence="3">The sequence shown here is derived from an EMBL/GenBank/DDBJ whole genome shotgun (WGS) entry which is preliminary data.</text>
</comment>
<reference evidence="4" key="1">
    <citation type="journal article" date="2019" name="Int. J. Syst. Evol. Microbiol.">
        <title>The Global Catalogue of Microorganisms (GCM) 10K type strain sequencing project: providing services to taxonomists for standard genome sequencing and annotation.</title>
        <authorList>
            <consortium name="The Broad Institute Genomics Platform"/>
            <consortium name="The Broad Institute Genome Sequencing Center for Infectious Disease"/>
            <person name="Wu L."/>
            <person name="Ma J."/>
        </authorList>
    </citation>
    <scope>NUCLEOTIDE SEQUENCE [LARGE SCALE GENOMIC DNA]</scope>
    <source>
        <strain evidence="4">CGMCC 4.7317</strain>
    </source>
</reference>
<dbReference type="Gene3D" id="3.20.20.100">
    <property type="entry name" value="NADP-dependent oxidoreductase domain"/>
    <property type="match status" value="1"/>
</dbReference>
<dbReference type="Pfam" id="PF00248">
    <property type="entry name" value="Aldo_ket_red"/>
    <property type="match status" value="1"/>
</dbReference>